<organism evidence="5 6">
    <name type="scientific">Monascus purpureus</name>
    <name type="common">Red mold</name>
    <name type="synonym">Monascus anka</name>
    <dbReference type="NCBI Taxonomy" id="5098"/>
    <lineage>
        <taxon>Eukaryota</taxon>
        <taxon>Fungi</taxon>
        <taxon>Dikarya</taxon>
        <taxon>Ascomycota</taxon>
        <taxon>Pezizomycotina</taxon>
        <taxon>Eurotiomycetes</taxon>
        <taxon>Eurotiomycetidae</taxon>
        <taxon>Eurotiales</taxon>
        <taxon>Aspergillaceae</taxon>
        <taxon>Monascus</taxon>
    </lineage>
</organism>
<keyword evidence="6" id="KW-1185">Reference proteome</keyword>
<dbReference type="GO" id="GO:0001163">
    <property type="term" value="F:RNA polymerase I transcription regulatory region sequence-specific DNA binding"/>
    <property type="evidence" value="ECO:0007669"/>
    <property type="project" value="TreeGrafter"/>
</dbReference>
<evidence type="ECO:0000259" key="2">
    <source>
        <dbReference type="Pfam" id="PF10214"/>
    </source>
</evidence>
<feature type="region of interest" description="Disordered" evidence="1">
    <location>
        <begin position="835"/>
        <end position="935"/>
    </location>
</feature>
<evidence type="ECO:0000259" key="3">
    <source>
        <dbReference type="Pfam" id="PF20639"/>
    </source>
</evidence>
<feature type="domain" description="RRN6 helical bundle" evidence="4">
    <location>
        <begin position="508"/>
        <end position="710"/>
    </location>
</feature>
<dbReference type="STRING" id="5098.A0A507QI07"/>
<evidence type="ECO:0000313" key="5">
    <source>
        <dbReference type="EMBL" id="TQB68149.1"/>
    </source>
</evidence>
<feature type="domain" description="RRN6 K-rich C-terminal" evidence="3">
    <location>
        <begin position="814"/>
        <end position="935"/>
    </location>
</feature>
<name>A0A507QI07_MONPU</name>
<dbReference type="PANTHER" id="PTHR28221">
    <property type="entry name" value="RNA POLYMERASE I-SPECIFIC TRANSCRIPTION INITIATION FACTOR RRN6"/>
    <property type="match status" value="1"/>
</dbReference>
<dbReference type="GO" id="GO:0042790">
    <property type="term" value="P:nucleolar large rRNA transcription by RNA polymerase I"/>
    <property type="evidence" value="ECO:0007669"/>
    <property type="project" value="TreeGrafter"/>
</dbReference>
<dbReference type="InterPro" id="IPR048537">
    <property type="entry name" value="RRN6_HB"/>
</dbReference>
<gene>
    <name evidence="5" type="ORF">MPDQ_003909</name>
</gene>
<reference evidence="5 6" key="1">
    <citation type="submission" date="2019-06" db="EMBL/GenBank/DDBJ databases">
        <title>Wine fermentation using esterase from Monascus purpureus.</title>
        <authorList>
            <person name="Geng C."/>
            <person name="Zhang Y."/>
        </authorList>
    </citation>
    <scope>NUCLEOTIDE SEQUENCE [LARGE SCALE GENOMIC DNA]</scope>
    <source>
        <strain evidence="5">HQ1</strain>
    </source>
</reference>
<dbReference type="EMBL" id="VIFY01000246">
    <property type="protein sequence ID" value="TQB68149.1"/>
    <property type="molecule type" value="Genomic_DNA"/>
</dbReference>
<evidence type="ECO:0000313" key="6">
    <source>
        <dbReference type="Proteomes" id="UP000319663"/>
    </source>
</evidence>
<accession>A0A507QI07</accession>
<evidence type="ECO:0008006" key="7">
    <source>
        <dbReference type="Google" id="ProtNLM"/>
    </source>
</evidence>
<dbReference type="Pfam" id="PF10214">
    <property type="entry name" value="Rrn6_beta-prop"/>
    <property type="match status" value="1"/>
</dbReference>
<feature type="compositionally biased region" description="Low complexity" evidence="1">
    <location>
        <begin position="860"/>
        <end position="875"/>
    </location>
</feature>
<dbReference type="GO" id="GO:0001179">
    <property type="term" value="F:RNA polymerase I general transcription initiation factor binding"/>
    <property type="evidence" value="ECO:0007669"/>
    <property type="project" value="TreeGrafter"/>
</dbReference>
<sequence>MGENPRSALEYGHLGHATYYPELRSWTFPRTLAKSTTNVCEPRVASLFDLGNAADVDNDVSGRVFPIAVFATGECGDTICFRKIEDDAVELRQESVWMRVPSVGGEETTEWSGCGAPVRQIRFARTVDAKSTWMAARFPLFTAIFRPLYHRNPVAMHFDHDGFYGSSFKLHNSRLDANALIEISASQTGGFVHADVTFNPWYQKQVAIVDETGNWSIWEISSRQKQNKSSWNADCVRSGSLPRVDPSDNADLHNQARHDGWAAIEWVADFNSFIVSDRRCVSIYRMDGDQTICYPIELGFERKSEWVLDVKRSSYDMSHVFILTTSRIFWFDITTSTILASTEEGRLSPKPRLSWRHFRDFEDTTLRLSFLLVGENLYLILYSRLNRLVQVFQYPTSQTEPLSIPDPFLLNIPSRSENLADSHTPGYDVQFTTLVFKEVAYSLSSKKGHGPTIRPIKLFALDSQLALHESIYFGPGDDYHGEENLPGGEILRARKRFPGGHGNKRWYSDFVVDDWDESISIADLLTRRNTWAFTPTPPTGSSWTFDFTQIYQVTMGELTVTSKQANQKQQPEKCFRELLRELENRISKRALSTLSTNQTILEILSGSPSLDDIDQNARDLNLLVSVNMRKNTDSQNPPLFVILKSSVPSTMSVELGSRLQLSSNLDLVAMYDRLANDWLSNLSHDIPGRTRLLKERIIRGIAAEIVLSRVKIIPTVARVPDRAGAEDLRNDREITAMTSPPRSVHVTELELPLTPSVDVRPASLSIERELGVAAGKEEIPGRRARQGDQVNPDFATLSTLTTVNGRRPLSRIATSILSHWHVGMDPCNYDWHKSSQAQDNEEARATTPKHRSRRKVSNGLSLESSTHPSTSSAAPVVREWGSQPQTEPPRVQLKSSQVTEDSLPMTQVERGIFGGREGNRRGNEKGRKKRRAAGF</sequence>
<evidence type="ECO:0000259" key="4">
    <source>
        <dbReference type="Pfam" id="PF20640"/>
    </source>
</evidence>
<proteinExistence type="predicted"/>
<evidence type="ECO:0000256" key="1">
    <source>
        <dbReference type="SAM" id="MobiDB-lite"/>
    </source>
</evidence>
<dbReference type="Pfam" id="PF20639">
    <property type="entry name" value="Rrn6_K-rich"/>
    <property type="match status" value="1"/>
</dbReference>
<dbReference type="GO" id="GO:0070860">
    <property type="term" value="C:RNA polymerase I core factor complex"/>
    <property type="evidence" value="ECO:0007669"/>
    <property type="project" value="TreeGrafter"/>
</dbReference>
<dbReference type="Proteomes" id="UP000319663">
    <property type="component" value="Unassembled WGS sequence"/>
</dbReference>
<feature type="compositionally biased region" description="Basic residues" evidence="1">
    <location>
        <begin position="847"/>
        <end position="856"/>
    </location>
</feature>
<dbReference type="Pfam" id="PF20640">
    <property type="entry name" value="Rrn6_HB"/>
    <property type="match status" value="1"/>
</dbReference>
<dbReference type="InterPro" id="IPR048535">
    <property type="entry name" value="RRN6_beta-prop"/>
</dbReference>
<comment type="caution">
    <text evidence="5">The sequence shown here is derived from an EMBL/GenBank/DDBJ whole genome shotgun (WGS) entry which is preliminary data.</text>
</comment>
<dbReference type="InterPro" id="IPR048536">
    <property type="entry name" value="Rrn6_K-rich"/>
</dbReference>
<feature type="compositionally biased region" description="Basic residues" evidence="1">
    <location>
        <begin position="926"/>
        <end position="935"/>
    </location>
</feature>
<dbReference type="AlphaFoldDB" id="A0A507QI07"/>
<protein>
    <recommendedName>
        <fullName evidence="7">RNA polymerase I-specific transcription initiation factor RRN6-like protein</fullName>
    </recommendedName>
</protein>
<dbReference type="InterPro" id="IPR019350">
    <property type="entry name" value="RNA_pol_I-sp_TIF_RRN6-like"/>
</dbReference>
<feature type="domain" description="RRN6 beta-propeller" evidence="2">
    <location>
        <begin position="42"/>
        <end position="413"/>
    </location>
</feature>
<dbReference type="PANTHER" id="PTHR28221:SF2">
    <property type="entry name" value="RNA POLYMERASE I-SPECIFIC TRANSCRIPTION INITIATION FACTOR RRN6"/>
    <property type="match status" value="1"/>
</dbReference>